<keyword evidence="1" id="KW-0812">Transmembrane</keyword>
<dbReference type="GeneID" id="106150449"/>
<dbReference type="GO" id="GO:0035269">
    <property type="term" value="P:protein O-linked glycosylation via mannose"/>
    <property type="evidence" value="ECO:0007669"/>
    <property type="project" value="InterPro"/>
</dbReference>
<dbReference type="STRING" id="7574.A0A1S3GY99"/>
<dbReference type="Pfam" id="PF24785">
    <property type="entry name" value="RXYLT1_C"/>
    <property type="match status" value="1"/>
</dbReference>
<dbReference type="Proteomes" id="UP000085678">
    <property type="component" value="Unplaced"/>
</dbReference>
<reference evidence="5" key="1">
    <citation type="submission" date="2025-08" db="UniProtKB">
        <authorList>
            <consortium name="RefSeq"/>
        </authorList>
    </citation>
    <scope>IDENTIFICATION</scope>
    <source>
        <tissue evidence="5">Gonads</tissue>
    </source>
</reference>
<gene>
    <name evidence="5" type="primary">LOC106150449</name>
</gene>
<accession>A0A1S3GY99</accession>
<feature type="domain" description="RXYLT1 N-terminal" evidence="3">
    <location>
        <begin position="127"/>
        <end position="266"/>
    </location>
</feature>
<evidence type="ECO:0000313" key="4">
    <source>
        <dbReference type="Proteomes" id="UP000085678"/>
    </source>
</evidence>
<dbReference type="GO" id="GO:0120053">
    <property type="term" value="F:ribitol beta-1,4-xylosyltransferase activity"/>
    <property type="evidence" value="ECO:0007669"/>
    <property type="project" value="InterPro"/>
</dbReference>
<dbReference type="PANTHER" id="PTHR15576">
    <property type="entry name" value="RIBITOL-5-PHOSPHATE XYLOSYLTRANSFERASE 1"/>
    <property type="match status" value="1"/>
</dbReference>
<dbReference type="InterPro" id="IPR057539">
    <property type="entry name" value="RXYLT1_N"/>
</dbReference>
<evidence type="ECO:0000256" key="1">
    <source>
        <dbReference type="SAM" id="Phobius"/>
    </source>
</evidence>
<name>A0A1S3GY99_LINAN</name>
<keyword evidence="1" id="KW-0472">Membrane</keyword>
<dbReference type="GO" id="GO:0005794">
    <property type="term" value="C:Golgi apparatus"/>
    <property type="evidence" value="ECO:0007669"/>
    <property type="project" value="TreeGrafter"/>
</dbReference>
<feature type="domain" description="RXYLT1 C-terminal" evidence="2">
    <location>
        <begin position="272"/>
        <end position="461"/>
    </location>
</feature>
<evidence type="ECO:0000313" key="5">
    <source>
        <dbReference type="RefSeq" id="XP_013378733.1"/>
    </source>
</evidence>
<sequence>MRCSLKKLAQGIICIYVAFTCYTTYLWLQKTLRKAENTAFQNGIKFALSGTRLSAKSKEENWNPWGEEFENEKGGQRRPPFQAPVFRLSDVEKQALHGNSHHGSMLPWRQLELGAVKKLPSQKIHNIELWGKAAIGLYLWEHIMNSTLEDRLGGVWQYGSKRIQNLIFRFRTGPGVVPHKAPKDVENLVLVLNGREQSKIDFAKIWLDSLSTFEKLKNVAVILLGNEQCDNEWIKPYLVQNGGLVKLVFLVYDSPDVDNVNFYQWPLGVATYRGFPKFRDTIINAMKPRQYICNFLGTVYPNSSRETLMKILTAHNMGNLCYLKPRYEWLPLESEDTRQDFIQALKTSDLTLNPVGKNTECYRIYEALSMGSVPVVEDVMTPGNCGKSKVSHNAPLQLLKEHDAPVIYVKKWEELPDILKAEQKMSISKVIERRTRVLNWYKEFLLKTEEYFVGILKDRFFSS</sequence>
<evidence type="ECO:0000259" key="2">
    <source>
        <dbReference type="Pfam" id="PF24785"/>
    </source>
</evidence>
<dbReference type="InterPro" id="IPR057538">
    <property type="entry name" value="RXYLT1_C"/>
</dbReference>
<feature type="transmembrane region" description="Helical" evidence="1">
    <location>
        <begin position="12"/>
        <end position="28"/>
    </location>
</feature>
<dbReference type="PANTHER" id="PTHR15576:SF1">
    <property type="entry name" value="RIBITOL-5-PHOSPHATE XYLOSYLTRANSFERASE 1"/>
    <property type="match status" value="1"/>
</dbReference>
<protein>
    <submittedName>
        <fullName evidence="5">UDP-D-xylose:ribitol-5-phosphate beta1,4-xylosyltransferase</fullName>
    </submittedName>
</protein>
<dbReference type="Pfam" id="PF24786">
    <property type="entry name" value="RXYLT1_N"/>
    <property type="match status" value="1"/>
</dbReference>
<dbReference type="RefSeq" id="XP_013378733.1">
    <property type="nucleotide sequence ID" value="XM_013523279.1"/>
</dbReference>
<dbReference type="KEGG" id="lak:106150449"/>
<keyword evidence="4" id="KW-1185">Reference proteome</keyword>
<organism evidence="4 5">
    <name type="scientific">Lingula anatina</name>
    <name type="common">Brachiopod</name>
    <name type="synonym">Lingula unguis</name>
    <dbReference type="NCBI Taxonomy" id="7574"/>
    <lineage>
        <taxon>Eukaryota</taxon>
        <taxon>Metazoa</taxon>
        <taxon>Spiralia</taxon>
        <taxon>Lophotrochozoa</taxon>
        <taxon>Brachiopoda</taxon>
        <taxon>Linguliformea</taxon>
        <taxon>Lingulata</taxon>
        <taxon>Lingulida</taxon>
        <taxon>Linguloidea</taxon>
        <taxon>Lingulidae</taxon>
        <taxon>Lingula</taxon>
    </lineage>
</organism>
<dbReference type="InterPro" id="IPR055286">
    <property type="entry name" value="RXYLT1-like"/>
</dbReference>
<keyword evidence="1" id="KW-1133">Transmembrane helix</keyword>
<dbReference type="CDD" id="cd21099">
    <property type="entry name" value="RXYLT1-like"/>
    <property type="match status" value="1"/>
</dbReference>
<dbReference type="InParanoid" id="A0A1S3GY99"/>
<evidence type="ECO:0000259" key="3">
    <source>
        <dbReference type="Pfam" id="PF24786"/>
    </source>
</evidence>
<proteinExistence type="predicted"/>
<dbReference type="AlphaFoldDB" id="A0A1S3GY99"/>
<dbReference type="OrthoDB" id="8560686at2759"/>